<dbReference type="Pfam" id="PF11800">
    <property type="entry name" value="RP-C_C"/>
    <property type="match status" value="1"/>
</dbReference>
<sequence>MLHITTPFGRRPLTAAQVKAQAIADGCLRDTTVEKWAVLRDITEARTQLGLSAPSLAVLDALATFLPETALQMGEGPALVVFPSNRSLVIRTRGMGEATIRRHLAALVDAGIIIRRDSPNGKRYCRRGPAGTIAQAYGFDLSPLVARAAEFASLAEAVRAEALACRIARERVTLLRRDCVKLIEALEEAEGAPGAAMSLRARYGTAMGALPRVPSRTALNAAGEVLAALATDVGKLLLAHQESVESSGNAGRNERHIQDSKPEPSGYEQAFDVKKKDASAPDPQTMPLVAVDAADGGNEPSHLPVRSTYPLGLVLSACPDIRDYARGGIGTWRDLVDTAGLVRSMLGINPNAWDEAREVMGDDAAAVTIAAILQRAEHIKTPGGYLRALVARTKRGEFSLGPVLQALSRRQLGQRASDIPHRRP</sequence>
<evidence type="ECO:0000313" key="5">
    <source>
        <dbReference type="Proteomes" id="UP000036449"/>
    </source>
</evidence>
<dbReference type="Pfam" id="PF03428">
    <property type="entry name" value="RP-C"/>
    <property type="match status" value="1"/>
</dbReference>
<protein>
    <submittedName>
        <fullName evidence="4">Replication initiation protein RepC</fullName>
    </submittedName>
</protein>
<accession>A0A0J6SSP1</accession>
<dbReference type="Proteomes" id="UP000036449">
    <property type="component" value="Unassembled WGS sequence"/>
</dbReference>
<evidence type="ECO:0000259" key="3">
    <source>
        <dbReference type="Pfam" id="PF11800"/>
    </source>
</evidence>
<dbReference type="SUPFAM" id="SSF46785">
    <property type="entry name" value="Winged helix' DNA-binding domain"/>
    <property type="match status" value="1"/>
</dbReference>
<dbReference type="PATRIC" id="fig|1187852.3.peg.1565"/>
<proteinExistence type="predicted"/>
<dbReference type="InterPro" id="IPR036390">
    <property type="entry name" value="WH_DNA-bd_sf"/>
</dbReference>
<feature type="domain" description="Plasmid replication protein C C-terminal" evidence="3">
    <location>
        <begin position="310"/>
        <end position="409"/>
    </location>
</feature>
<dbReference type="NCBIfam" id="NF040974">
    <property type="entry name" value="RepABC_RepC"/>
    <property type="match status" value="1"/>
</dbReference>
<dbReference type="AlphaFoldDB" id="A0A0J6SSP1"/>
<comment type="caution">
    <text evidence="4">The sequence shown here is derived from an EMBL/GenBank/DDBJ whole genome shotgun (WGS) entry which is preliminary data.</text>
</comment>
<dbReference type="InterPro" id="IPR021760">
    <property type="entry name" value="RepC_C"/>
</dbReference>
<evidence type="ECO:0000313" key="4">
    <source>
        <dbReference type="EMBL" id="KMO36562.1"/>
    </source>
</evidence>
<feature type="compositionally biased region" description="Basic and acidic residues" evidence="1">
    <location>
        <begin position="252"/>
        <end position="262"/>
    </location>
</feature>
<keyword evidence="5" id="KW-1185">Reference proteome</keyword>
<dbReference type="OrthoDB" id="7488837at2"/>
<name>A0A0J6SSP1_9HYPH</name>
<organism evidence="4 5">
    <name type="scientific">Methylobacterium tarhaniae</name>
    <dbReference type="NCBI Taxonomy" id="1187852"/>
    <lineage>
        <taxon>Bacteria</taxon>
        <taxon>Pseudomonadati</taxon>
        <taxon>Pseudomonadota</taxon>
        <taxon>Alphaproteobacteria</taxon>
        <taxon>Hyphomicrobiales</taxon>
        <taxon>Methylobacteriaceae</taxon>
        <taxon>Methylobacterium</taxon>
    </lineage>
</organism>
<feature type="region of interest" description="Disordered" evidence="1">
    <location>
        <begin position="244"/>
        <end position="283"/>
    </location>
</feature>
<evidence type="ECO:0000259" key="2">
    <source>
        <dbReference type="Pfam" id="PF03428"/>
    </source>
</evidence>
<dbReference type="InterPro" id="IPR047611">
    <property type="entry name" value="RepABC_RepC"/>
</dbReference>
<dbReference type="EMBL" id="LABZ01000147">
    <property type="protein sequence ID" value="KMO36562.1"/>
    <property type="molecule type" value="Genomic_DNA"/>
</dbReference>
<dbReference type="NCBIfam" id="NF010396">
    <property type="entry name" value="PRK13824.1"/>
    <property type="match status" value="1"/>
</dbReference>
<gene>
    <name evidence="4" type="ORF">VQ03_20580</name>
</gene>
<dbReference type="InterPro" id="IPR005090">
    <property type="entry name" value="RepC_N"/>
</dbReference>
<reference evidence="4 5" key="1">
    <citation type="submission" date="2015-03" db="EMBL/GenBank/DDBJ databases">
        <title>Genome sequencing of Methylobacterium tarhaniae DSM 25844.</title>
        <authorList>
            <person name="Chaudhry V."/>
            <person name="Patil P.B."/>
        </authorList>
    </citation>
    <scope>NUCLEOTIDE SEQUENCE [LARGE SCALE GENOMIC DNA]</scope>
    <source>
        <strain evidence="4 5">DSM 25844</strain>
    </source>
</reference>
<feature type="domain" description="Plasmid replication protein C N-terminal" evidence="2">
    <location>
        <begin position="11"/>
        <end position="185"/>
    </location>
</feature>
<evidence type="ECO:0000256" key="1">
    <source>
        <dbReference type="SAM" id="MobiDB-lite"/>
    </source>
</evidence>